<accession>A0A1E7WH99</accession>
<dbReference type="EMBL" id="LROM01000093">
    <property type="protein sequence ID" value="OEZ97981.1"/>
    <property type="molecule type" value="Genomic_DNA"/>
</dbReference>
<proteinExistence type="predicted"/>
<keyword evidence="2" id="KW-1185">Reference proteome</keyword>
<comment type="caution">
    <text evidence="1">The sequence shown here is derived from an EMBL/GenBank/DDBJ whole genome shotgun (WGS) entry which is preliminary data.</text>
</comment>
<organism evidence="1 2">
    <name type="scientific">Duganella phyllosphaerae</name>
    <dbReference type="NCBI Taxonomy" id="762836"/>
    <lineage>
        <taxon>Bacteria</taxon>
        <taxon>Pseudomonadati</taxon>
        <taxon>Pseudomonadota</taxon>
        <taxon>Betaproteobacteria</taxon>
        <taxon>Burkholderiales</taxon>
        <taxon>Oxalobacteraceae</taxon>
        <taxon>Telluria group</taxon>
        <taxon>Duganella</taxon>
    </lineage>
</organism>
<evidence type="ECO:0000313" key="2">
    <source>
        <dbReference type="Proteomes" id="UP000175989"/>
    </source>
</evidence>
<gene>
    <name evidence="1" type="ORF">DUPY_32520</name>
</gene>
<evidence type="ECO:0000313" key="1">
    <source>
        <dbReference type="EMBL" id="OEZ97981.1"/>
    </source>
</evidence>
<sequence length="131" mass="14509">MLGLSTTAIHAQIREGRFPIAHRRVGNVIMVKLTDFVGWYCADASETVASPSQVAQSQAEEEAQQNLISQCAETPKEQAARIKRQVLESMRLDRERRAAAIPTRETPSEKGARIHREALLSVREARTNGAS</sequence>
<protein>
    <submittedName>
        <fullName evidence="1">Uncharacterized protein</fullName>
    </submittedName>
</protein>
<dbReference type="AlphaFoldDB" id="A0A1E7WH99"/>
<dbReference type="Proteomes" id="UP000175989">
    <property type="component" value="Unassembled WGS sequence"/>
</dbReference>
<name>A0A1E7WH99_9BURK</name>
<reference evidence="2" key="1">
    <citation type="journal article" date="2016" name="Front. Microbiol.">
        <title>Molecular Keys to the Janthinobacterium and Duganella spp. Interaction with the Plant Pathogen Fusarium graminearum.</title>
        <authorList>
            <person name="Haack F.S."/>
            <person name="Poehlein A."/>
            <person name="Kroger C."/>
            <person name="Voigt C.A."/>
            <person name="Piepenbring M."/>
            <person name="Bode H.B."/>
            <person name="Daniel R."/>
            <person name="Schafer W."/>
            <person name="Streit W.R."/>
        </authorList>
    </citation>
    <scope>NUCLEOTIDE SEQUENCE [LARGE SCALE GENOMIC DNA]</scope>
    <source>
        <strain evidence="2">T54</strain>
    </source>
</reference>